<reference evidence="1" key="1">
    <citation type="submission" date="2019-04" db="EMBL/GenBank/DDBJ databases">
        <authorList>
            <person name="Brambilla D."/>
        </authorList>
    </citation>
    <scope>NUCLEOTIDE SEQUENCE</scope>
    <source>
        <strain evidence="1">BAL1</strain>
    </source>
</reference>
<dbReference type="InterPro" id="IPR014541">
    <property type="entry name" value="Amdntrnsf_FN0238"/>
</dbReference>
<proteinExistence type="predicted"/>
<organism evidence="1">
    <name type="scientific">Rheinheimera sp. BAL341</name>
    <dbReference type="NCBI Taxonomy" id="1708203"/>
    <lineage>
        <taxon>Bacteria</taxon>
        <taxon>Pseudomonadati</taxon>
        <taxon>Pseudomonadota</taxon>
        <taxon>Gammaproteobacteria</taxon>
        <taxon>Chromatiales</taxon>
        <taxon>Chromatiaceae</taxon>
        <taxon>Rheinheimera</taxon>
    </lineage>
</organism>
<keyword evidence="1" id="KW-0808">Transferase</keyword>
<dbReference type="PIRSF" id="PIRSF028188">
    <property type="entry name" value="Amdntrnsf_FN0238"/>
    <property type="match status" value="1"/>
</dbReference>
<dbReference type="Gene3D" id="3.75.10.10">
    <property type="entry name" value="L-arginine/glycine Amidinotransferase, Chain A"/>
    <property type="match status" value="1"/>
</dbReference>
<sequence length="303" mass="32779">MNAKIITPSQIVMIRPHHFMSNPETMADNAFQVAAQSQQLSQLAYQQVTAAAAALTAVGVTVHLFEDSGTSTPDSVFPNNWFSTHCSGELVTYPMYVPNRRLEVRNDITDFIKAQYQVSQHLDLTGEADAGRFLEGTGSMVLDQQAAIAYAVVSKRTDPTLFNPFCHNLGYQAVLFDASDEAGQPVYHTNVLMCLAEHFVLIGLDMVPLAQQAMLLAHFAASGKTVIRLSQQQIGQFCGNAIELKGKNGNLLALSATAYNALTPAQITLIEQSAQLLPIDVSSIESAGGSLRCMIAGIHLNPR</sequence>
<dbReference type="NCBIfam" id="NF046062">
    <property type="entry name" value="citrull_CtlX"/>
    <property type="match status" value="1"/>
</dbReference>
<dbReference type="EMBL" id="CAAJGR010000078">
    <property type="protein sequence ID" value="VHO03022.1"/>
    <property type="molecule type" value="Genomic_DNA"/>
</dbReference>
<evidence type="ECO:0000313" key="1">
    <source>
        <dbReference type="EMBL" id="VHO03022.1"/>
    </source>
</evidence>
<name>A0A486XN95_9GAMM</name>
<dbReference type="PANTHER" id="PTHR43224">
    <property type="entry name" value="AMIDINOTRANSFERASE"/>
    <property type="match status" value="1"/>
</dbReference>
<dbReference type="SUPFAM" id="SSF55909">
    <property type="entry name" value="Pentein"/>
    <property type="match status" value="1"/>
</dbReference>
<dbReference type="AlphaFoldDB" id="A0A486XN95"/>
<dbReference type="PANTHER" id="PTHR43224:SF1">
    <property type="entry name" value="AMIDINOTRANSFERASE"/>
    <property type="match status" value="1"/>
</dbReference>
<gene>
    <name evidence="1" type="ORF">BAL341_1172</name>
</gene>
<protein>
    <submittedName>
        <fullName evidence="1">Amidinotransferase family protein</fullName>
    </submittedName>
</protein>
<accession>A0A486XN95</accession>
<dbReference type="Pfam" id="PF19420">
    <property type="entry name" value="DDAH_eukar"/>
    <property type="match status" value="1"/>
</dbReference>
<dbReference type="GO" id="GO:0016740">
    <property type="term" value="F:transferase activity"/>
    <property type="evidence" value="ECO:0007669"/>
    <property type="project" value="UniProtKB-KW"/>
</dbReference>